<evidence type="ECO:0000313" key="3">
    <source>
        <dbReference type="Proteomes" id="UP000199137"/>
    </source>
</evidence>
<name>A0A1I5PZX6_9PSEU</name>
<gene>
    <name evidence="2" type="ORF">SAMN05421854_105135</name>
</gene>
<evidence type="ECO:0000256" key="1">
    <source>
        <dbReference type="SAM" id="MobiDB-lite"/>
    </source>
</evidence>
<dbReference type="OrthoDB" id="3573276at2"/>
<proteinExistence type="predicted"/>
<dbReference type="AlphaFoldDB" id="A0A1I5PZX6"/>
<dbReference type="EMBL" id="FOWC01000005">
    <property type="protein sequence ID" value="SFP39320.1"/>
    <property type="molecule type" value="Genomic_DNA"/>
</dbReference>
<protein>
    <recommendedName>
        <fullName evidence="4">GIY-YIG nuclease family protein</fullName>
    </recommendedName>
</protein>
<organism evidence="2 3">
    <name type="scientific">Amycolatopsis rubida</name>
    <dbReference type="NCBI Taxonomy" id="112413"/>
    <lineage>
        <taxon>Bacteria</taxon>
        <taxon>Bacillati</taxon>
        <taxon>Actinomycetota</taxon>
        <taxon>Actinomycetes</taxon>
        <taxon>Pseudonocardiales</taxon>
        <taxon>Pseudonocardiaceae</taxon>
        <taxon>Amycolatopsis</taxon>
    </lineage>
</organism>
<evidence type="ECO:0008006" key="4">
    <source>
        <dbReference type="Google" id="ProtNLM"/>
    </source>
</evidence>
<evidence type="ECO:0000313" key="2">
    <source>
        <dbReference type="EMBL" id="SFP39320.1"/>
    </source>
</evidence>
<sequence>MIRLGTLAGYSFEGPRVLAGWTPPSASGVYAIFYPDPGRPGSERLAVCYVGHTDDFTTAGFPFRHPAAPCWIARAGTKFRLKIATFEVPGGTAAHREQITQELIAVYRPSCNEQQYDQAWERHWIGDYDAPNTTGPLTTGLTPDQSRRTPRLGREP</sequence>
<dbReference type="STRING" id="112413.SAMN05421854_105135"/>
<dbReference type="RefSeq" id="WP_051172422.1">
    <property type="nucleotide sequence ID" value="NZ_FOWC01000005.1"/>
</dbReference>
<reference evidence="3" key="1">
    <citation type="submission" date="2016-10" db="EMBL/GenBank/DDBJ databases">
        <authorList>
            <person name="Varghese N."/>
            <person name="Submissions S."/>
        </authorList>
    </citation>
    <scope>NUCLEOTIDE SEQUENCE [LARGE SCALE GENOMIC DNA]</scope>
    <source>
        <strain evidence="3">DSM 44637</strain>
    </source>
</reference>
<accession>A0A1I5PZX6</accession>
<dbReference type="Proteomes" id="UP000199137">
    <property type="component" value="Unassembled WGS sequence"/>
</dbReference>
<feature type="region of interest" description="Disordered" evidence="1">
    <location>
        <begin position="131"/>
        <end position="156"/>
    </location>
</feature>
<feature type="compositionally biased region" description="Low complexity" evidence="1">
    <location>
        <begin position="133"/>
        <end position="143"/>
    </location>
</feature>